<dbReference type="PROSITE" id="PS50111">
    <property type="entry name" value="CHEMOTAXIS_TRANSDUC_2"/>
    <property type="match status" value="1"/>
</dbReference>
<reference evidence="4" key="1">
    <citation type="submission" date="2021-02" db="EMBL/GenBank/DDBJ databases">
        <title>Thiocyanate and organic carbon inputs drive convergent selection for specific autotrophic Afipia and Thiobacillus strains within complex microbiomes.</title>
        <authorList>
            <person name="Huddy R.J."/>
            <person name="Sachdeva R."/>
            <person name="Kadzinga F."/>
            <person name="Kantor R.S."/>
            <person name="Harrison S.T.L."/>
            <person name="Banfield J.F."/>
        </authorList>
    </citation>
    <scope>NUCLEOTIDE SEQUENCE</scope>
    <source>
        <strain evidence="4">SCN18_13_7_16_R3_B_64_19</strain>
    </source>
</reference>
<dbReference type="GO" id="GO:0007165">
    <property type="term" value="P:signal transduction"/>
    <property type="evidence" value="ECO:0007669"/>
    <property type="project" value="UniProtKB-KW"/>
</dbReference>
<evidence type="ECO:0000313" key="4">
    <source>
        <dbReference type="EMBL" id="MBN8745240.1"/>
    </source>
</evidence>
<gene>
    <name evidence="4" type="ORF">J0I24_13185</name>
</gene>
<sequence length="414" mass="45005">MDATALHYLQQALEPLDSLEMLAEADAAMENPVLYMNRTARETMERFHTTLNGALRGADVRNALHHSIHQFHKDPERIRAILRRLADGSLDKHVQEMAVGKVIFALIFVAVRDPQGQVIAFHASWRDVSHLKDISAVSDRLKEVVSTLNSAAGDIGQSMTSVDTAIGNVGRAISGNGAAVAHLQEQVNAISAIVRNIREISYQTNLLALNAAIEAARAGEHGRGFAVVADEVRNLARRVQVATAEVEENTTAIGQQAHDIATTSANSGKELDLVQSVVVRMNNQVSNMQTSATRMMLQSAQEDHKDFVNHILAEASKDKQAQLPTEVTDHHNCRLGKWYDGQGVATFGGLSAFRALEAPHAQIHATAKQLLEAVHGGQRDQVARLSSSLSDQEDLIIDRLQALSDAIESQSKIG</sequence>
<dbReference type="SUPFAM" id="SSF58104">
    <property type="entry name" value="Methyl-accepting chemotaxis protein (MCP) signaling domain"/>
    <property type="match status" value="1"/>
</dbReference>
<dbReference type="AlphaFoldDB" id="A0A8I1MY95"/>
<evidence type="ECO:0000313" key="5">
    <source>
        <dbReference type="Proteomes" id="UP000664800"/>
    </source>
</evidence>
<dbReference type="InterPro" id="IPR004089">
    <property type="entry name" value="MCPsignal_dom"/>
</dbReference>
<dbReference type="PANTHER" id="PTHR32089">
    <property type="entry name" value="METHYL-ACCEPTING CHEMOTAXIS PROTEIN MCPB"/>
    <property type="match status" value="1"/>
</dbReference>
<protein>
    <submittedName>
        <fullName evidence="4">CZB domain-containing protein</fullName>
    </submittedName>
</protein>
<dbReference type="Pfam" id="PF00015">
    <property type="entry name" value="MCPsignal"/>
    <property type="match status" value="1"/>
</dbReference>
<dbReference type="Gene3D" id="6.10.250.3200">
    <property type="match status" value="1"/>
</dbReference>
<dbReference type="Gene3D" id="3.30.450.20">
    <property type="entry name" value="PAS domain"/>
    <property type="match status" value="1"/>
</dbReference>
<proteinExistence type="predicted"/>
<organism evidence="4 5">
    <name type="scientific">Thiomonas arsenitoxydans (strain DSM 22701 / CIP 110005 / 3As)</name>
    <dbReference type="NCBI Taxonomy" id="426114"/>
    <lineage>
        <taxon>Bacteria</taxon>
        <taxon>Pseudomonadati</taxon>
        <taxon>Pseudomonadota</taxon>
        <taxon>Betaproteobacteria</taxon>
        <taxon>Burkholderiales</taxon>
        <taxon>Thiomonas</taxon>
    </lineage>
</organism>
<dbReference type="GO" id="GO:0016020">
    <property type="term" value="C:membrane"/>
    <property type="evidence" value="ECO:0007669"/>
    <property type="project" value="InterPro"/>
</dbReference>
<dbReference type="Proteomes" id="UP000664800">
    <property type="component" value="Unassembled WGS sequence"/>
</dbReference>
<evidence type="ECO:0000256" key="2">
    <source>
        <dbReference type="PROSITE-ProRule" id="PRU00284"/>
    </source>
</evidence>
<keyword evidence="1 2" id="KW-0807">Transducer</keyword>
<dbReference type="SMART" id="SM00283">
    <property type="entry name" value="MA"/>
    <property type="match status" value="1"/>
</dbReference>
<comment type="caution">
    <text evidence="4">The sequence shown here is derived from an EMBL/GenBank/DDBJ whole genome shotgun (WGS) entry which is preliminary data.</text>
</comment>
<name>A0A8I1MY95_THIA3</name>
<dbReference type="Pfam" id="PF13682">
    <property type="entry name" value="CZB"/>
    <property type="match status" value="1"/>
</dbReference>
<dbReference type="InterPro" id="IPR025991">
    <property type="entry name" value="Chemoreceptor_zinc-bind_dom"/>
</dbReference>
<dbReference type="EMBL" id="JAFKMR010000026">
    <property type="protein sequence ID" value="MBN8745240.1"/>
    <property type="molecule type" value="Genomic_DNA"/>
</dbReference>
<feature type="domain" description="Methyl-accepting transducer" evidence="3">
    <location>
        <begin position="131"/>
        <end position="295"/>
    </location>
</feature>
<evidence type="ECO:0000259" key="3">
    <source>
        <dbReference type="PROSITE" id="PS50111"/>
    </source>
</evidence>
<evidence type="ECO:0000256" key="1">
    <source>
        <dbReference type="ARBA" id="ARBA00023224"/>
    </source>
</evidence>
<accession>A0A8I1MY95</accession>
<dbReference type="PANTHER" id="PTHR32089:SF112">
    <property type="entry name" value="LYSOZYME-LIKE PROTEIN-RELATED"/>
    <property type="match status" value="1"/>
</dbReference>
<dbReference type="Gene3D" id="1.20.120.30">
    <property type="entry name" value="Aspartate receptor, ligand-binding domain"/>
    <property type="match status" value="1"/>
</dbReference>